<dbReference type="GO" id="GO:0005829">
    <property type="term" value="C:cytosol"/>
    <property type="evidence" value="ECO:0007669"/>
    <property type="project" value="TreeGrafter"/>
</dbReference>
<dbReference type="PANTHER" id="PTHR30164">
    <property type="entry name" value="MTFA PEPTIDASE"/>
    <property type="match status" value="1"/>
</dbReference>
<dbReference type="InterPro" id="IPR042252">
    <property type="entry name" value="MtfA_N"/>
</dbReference>
<dbReference type="PANTHER" id="PTHR30164:SF2">
    <property type="entry name" value="PROTEIN MTFA"/>
    <property type="match status" value="1"/>
</dbReference>
<evidence type="ECO:0000313" key="1">
    <source>
        <dbReference type="EMBL" id="EJF53517.1"/>
    </source>
</evidence>
<dbReference type="AlphaFoldDB" id="J0P7L6"/>
<gene>
    <name evidence="1" type="ORF">SapgrDRAFT_1814</name>
</gene>
<dbReference type="RefSeq" id="WP_002659199.1">
    <property type="nucleotide sequence ID" value="NZ_JH719942.1"/>
</dbReference>
<accession>J0P7L6</accession>
<dbReference type="InterPro" id="IPR010384">
    <property type="entry name" value="MtfA_fam"/>
</dbReference>
<name>J0P7L6_9BACT</name>
<organism evidence="1 2">
    <name type="scientific">Saprospira grandis DSM 2844</name>
    <dbReference type="NCBI Taxonomy" id="694433"/>
    <lineage>
        <taxon>Bacteria</taxon>
        <taxon>Pseudomonadati</taxon>
        <taxon>Bacteroidota</taxon>
        <taxon>Saprospiria</taxon>
        <taxon>Saprospirales</taxon>
        <taxon>Saprospiraceae</taxon>
        <taxon>Saprospira</taxon>
    </lineage>
</organism>
<dbReference type="Gene3D" id="1.10.472.150">
    <property type="entry name" value="Glucose-regulated metallo-peptidase M90, N-terminal domain"/>
    <property type="match status" value="1"/>
</dbReference>
<reference evidence="2" key="1">
    <citation type="journal article" date="2012" name="Stand. Genomic Sci.">
        <title>Permanent draft genome sequence of the gliding predator Saprospira grandis strain Sa g1 (= HR1).</title>
        <authorList>
            <person name="Mavromatis K."/>
            <person name="Chertkov O."/>
            <person name="Lapidus A."/>
            <person name="Nolan M."/>
            <person name="Lucas S."/>
            <person name="Tice H."/>
            <person name="Del Rio T.G."/>
            <person name="Cheng J.F."/>
            <person name="Han C."/>
            <person name="Tapia R."/>
            <person name="Bruce D."/>
            <person name="Goodwin L.A."/>
            <person name="Pitluck S."/>
            <person name="Huntemann M."/>
            <person name="Liolios K."/>
            <person name="Pagani I."/>
            <person name="Ivanova N."/>
            <person name="Mikhailova N."/>
            <person name="Pati A."/>
            <person name="Chen A."/>
            <person name="Palaniappan K."/>
            <person name="Land M."/>
            <person name="Brambilla E.M."/>
            <person name="Rohde M."/>
            <person name="Spring S."/>
            <person name="Goker M."/>
            <person name="Detter J.C."/>
            <person name="Bristow J."/>
            <person name="Eisen J.A."/>
            <person name="Markowitz V."/>
            <person name="Hugenholtz P."/>
            <person name="Kyrpides N.C."/>
            <person name="Klenk H.P."/>
            <person name="Woyke T."/>
        </authorList>
    </citation>
    <scope>NUCLEOTIDE SEQUENCE [LARGE SCALE GENOMIC DNA]</scope>
    <source>
        <strain evidence="2">DSM 2844</strain>
    </source>
</reference>
<dbReference type="OrthoDB" id="9786424at2"/>
<dbReference type="Pfam" id="PF06167">
    <property type="entry name" value="Peptidase_M90"/>
    <property type="match status" value="1"/>
</dbReference>
<dbReference type="Gene3D" id="3.40.390.10">
    <property type="entry name" value="Collagenase (Catalytic Domain)"/>
    <property type="match status" value="1"/>
</dbReference>
<dbReference type="Proteomes" id="UP000005113">
    <property type="component" value="Unassembled WGS sequence"/>
</dbReference>
<dbReference type="GO" id="GO:0008237">
    <property type="term" value="F:metallopeptidase activity"/>
    <property type="evidence" value="ECO:0007669"/>
    <property type="project" value="InterPro"/>
</dbReference>
<sequence length="307" mass="35497">MPILVLLLIPSGIGTLIFAYLLLNDLIVDEWKWLGAIPLGIFVGTYLIRRGIYEWWAVKHPPGLAKVEQDILGQFFPYYRNLGAEHKRFFEQRLSIFRMQKQFQMRGADKLPGDIQLLVSARAIQMTMGKTFKKEFFPKLGMIVLFPRTFITPKINEKIHAVEFEEEEPFSSLFISVNMFIRGLKAPHQYYDVCLYGFAKAFKAEHHIHDEDLPIGDRMDFLARLHVLRQFKVGYSLEYTALPDFELFELASEHFFTYPEAFKGEFPEVYEFLVKTYGQDPLSFSAPALQDGAGNSALAEEEDDDLN</sequence>
<dbReference type="GO" id="GO:0004177">
    <property type="term" value="F:aminopeptidase activity"/>
    <property type="evidence" value="ECO:0007669"/>
    <property type="project" value="TreeGrafter"/>
</dbReference>
<evidence type="ECO:0000313" key="2">
    <source>
        <dbReference type="Proteomes" id="UP000005113"/>
    </source>
</evidence>
<dbReference type="HOGENOM" id="CLU_905831_0_0_10"/>
<dbReference type="EMBL" id="JH719942">
    <property type="protein sequence ID" value="EJF53517.1"/>
    <property type="molecule type" value="Genomic_DNA"/>
</dbReference>
<dbReference type="InterPro" id="IPR024079">
    <property type="entry name" value="MetalloPept_cat_dom_sf"/>
</dbReference>
<proteinExistence type="predicted"/>
<protein>
    <submittedName>
        <fullName evidence="1">Uncharacterized protein</fullName>
    </submittedName>
</protein>